<dbReference type="PROSITE" id="PS01090">
    <property type="entry name" value="TATD_2"/>
    <property type="match status" value="1"/>
</dbReference>
<dbReference type="PANTHER" id="PTHR46124:SF2">
    <property type="entry name" value="D-AMINOACYL-TRNA DEACYLASE"/>
    <property type="match status" value="1"/>
</dbReference>
<dbReference type="InterPro" id="IPR001130">
    <property type="entry name" value="TatD-like"/>
</dbReference>
<dbReference type="RefSeq" id="WP_130459826.1">
    <property type="nucleotide sequence ID" value="NZ_SHKM01000002.1"/>
</dbReference>
<comment type="caution">
    <text evidence="3">The sequence shown here is derived from an EMBL/GenBank/DDBJ whole genome shotgun (WGS) entry which is preliminary data.</text>
</comment>
<proteinExistence type="inferred from homology"/>
<sequence>MLIDTHCHLDAAEFATDRDAIFQDGVAVGVQAMVVPAVAAATFAEVRACCLAYPGCAPAYGIHPLYTPAAREEDLTTLRRWLTEERDGPLPPLAVGEIGLDLYVPELQQGTALARQQHFFAEQLQLAVEFDLPVILHVRRALDPILKQLRRYRPRGGIAHAFNGSRQQADEFITLGFKLGFGGAMTFSGSTRIRELAATLPLEALVLETDAPDIPPAFLTAESPDRRNKPAYLPRFAALLAELRGMPTAELIAATGANARAALPGLAALATAGSATPTTTPPTAST</sequence>
<gene>
    <name evidence="3" type="ORF">EV678_2626</name>
</gene>
<dbReference type="PIRSF" id="PIRSF005902">
    <property type="entry name" value="DNase_TatD"/>
    <property type="match status" value="1"/>
</dbReference>
<accession>A0ABY0IQQ2</accession>
<protein>
    <submittedName>
        <fullName evidence="3">TatD DNase family protein</fullName>
    </submittedName>
</protein>
<dbReference type="CDD" id="cd01310">
    <property type="entry name" value="TatD_DNAse"/>
    <property type="match status" value="1"/>
</dbReference>
<dbReference type="PROSITE" id="PS01091">
    <property type="entry name" value="TATD_3"/>
    <property type="match status" value="1"/>
</dbReference>
<reference evidence="3 4" key="1">
    <citation type="submission" date="2019-02" db="EMBL/GenBank/DDBJ databases">
        <title>Genomic Encyclopedia of Type Strains, Phase IV (KMG-IV): sequencing the most valuable type-strain genomes for metagenomic binning, comparative biology and taxonomic classification.</title>
        <authorList>
            <person name="Goeker M."/>
        </authorList>
    </citation>
    <scope>NUCLEOTIDE SEQUENCE [LARGE SCALE GENOMIC DNA]</scope>
    <source>
        <strain evidence="3 4">DSM 21223</strain>
    </source>
</reference>
<keyword evidence="2" id="KW-0378">Hydrolase</keyword>
<dbReference type="Pfam" id="PF01026">
    <property type="entry name" value="TatD_DNase"/>
    <property type="match status" value="1"/>
</dbReference>
<dbReference type="PANTHER" id="PTHR46124">
    <property type="entry name" value="D-AMINOACYL-TRNA DEACYLASE"/>
    <property type="match status" value="1"/>
</dbReference>
<evidence type="ECO:0000256" key="2">
    <source>
        <dbReference type="ARBA" id="ARBA00022801"/>
    </source>
</evidence>
<organism evidence="3 4">
    <name type="scientific">Azospira oryzae</name>
    <dbReference type="NCBI Taxonomy" id="146939"/>
    <lineage>
        <taxon>Bacteria</taxon>
        <taxon>Pseudomonadati</taxon>
        <taxon>Pseudomonadota</taxon>
        <taxon>Betaproteobacteria</taxon>
        <taxon>Rhodocyclales</taxon>
        <taxon>Rhodocyclaceae</taxon>
        <taxon>Azospira</taxon>
    </lineage>
</organism>
<dbReference type="InterPro" id="IPR032466">
    <property type="entry name" value="Metal_Hydrolase"/>
</dbReference>
<name>A0ABY0IQQ2_9RHOO</name>
<keyword evidence="4" id="KW-1185">Reference proteome</keyword>
<dbReference type="Gene3D" id="3.20.20.140">
    <property type="entry name" value="Metal-dependent hydrolases"/>
    <property type="match status" value="1"/>
</dbReference>
<evidence type="ECO:0000256" key="1">
    <source>
        <dbReference type="ARBA" id="ARBA00009275"/>
    </source>
</evidence>
<dbReference type="Proteomes" id="UP000292136">
    <property type="component" value="Unassembled WGS sequence"/>
</dbReference>
<dbReference type="InterPro" id="IPR018228">
    <property type="entry name" value="DNase_TatD-rel_CS"/>
</dbReference>
<dbReference type="EMBL" id="SHKM01000002">
    <property type="protein sequence ID" value="RZT76743.1"/>
    <property type="molecule type" value="Genomic_DNA"/>
</dbReference>
<evidence type="ECO:0000313" key="4">
    <source>
        <dbReference type="Proteomes" id="UP000292136"/>
    </source>
</evidence>
<dbReference type="PROSITE" id="PS01137">
    <property type="entry name" value="TATD_1"/>
    <property type="match status" value="1"/>
</dbReference>
<dbReference type="SUPFAM" id="SSF51556">
    <property type="entry name" value="Metallo-dependent hydrolases"/>
    <property type="match status" value="1"/>
</dbReference>
<comment type="similarity">
    <text evidence="1">Belongs to the metallo-dependent hydrolases superfamily. TatD-type hydrolase family.</text>
</comment>
<evidence type="ECO:0000313" key="3">
    <source>
        <dbReference type="EMBL" id="RZT76743.1"/>
    </source>
</evidence>